<dbReference type="Pfam" id="PF04294">
    <property type="entry name" value="VanW"/>
    <property type="match status" value="1"/>
</dbReference>
<comment type="caution">
    <text evidence="1">The sequence shown here is derived from an EMBL/GenBank/DDBJ whole genome shotgun (WGS) entry which is preliminary data.</text>
</comment>
<dbReference type="EMBL" id="LVEN01000035">
    <property type="protein sequence ID" value="OCB71987.1"/>
    <property type="molecule type" value="Genomic_DNA"/>
</dbReference>
<dbReference type="RefSeq" id="WP_083195890.1">
    <property type="nucleotide sequence ID" value="NZ_LVEN01000035.1"/>
</dbReference>
<dbReference type="InterPro" id="IPR052913">
    <property type="entry name" value="Glycopeptide_resist_protein"/>
</dbReference>
<evidence type="ECO:0008006" key="3">
    <source>
        <dbReference type="Google" id="ProtNLM"/>
    </source>
</evidence>
<reference evidence="2" key="1">
    <citation type="submission" date="2016-03" db="EMBL/GenBank/DDBJ databases">
        <title>Draft genome sequence of Paenibacillus glacialis DSM 22343.</title>
        <authorList>
            <person name="Shin S.-K."/>
            <person name="Yi H."/>
        </authorList>
    </citation>
    <scope>NUCLEOTIDE SEQUENCE [LARGE SCALE GENOMIC DNA]</scope>
    <source>
        <strain evidence="2">CCUG 60099</strain>
    </source>
</reference>
<organism evidence="1 2">
    <name type="scientific">Flavobacterium piscis</name>
    <dbReference type="NCBI Taxonomy" id="1114874"/>
    <lineage>
        <taxon>Bacteria</taxon>
        <taxon>Pseudomonadati</taxon>
        <taxon>Bacteroidota</taxon>
        <taxon>Flavobacteriia</taxon>
        <taxon>Flavobacteriales</taxon>
        <taxon>Flavobacteriaceae</taxon>
        <taxon>Flavobacterium</taxon>
    </lineage>
</organism>
<evidence type="ECO:0000313" key="1">
    <source>
        <dbReference type="EMBL" id="OCB71987.1"/>
    </source>
</evidence>
<dbReference type="PANTHER" id="PTHR35788:SF1">
    <property type="entry name" value="EXPORTED PROTEIN"/>
    <property type="match status" value="1"/>
</dbReference>
<gene>
    <name evidence="1" type="ORF">FLP_15835</name>
</gene>
<accession>A0ABX2XH28</accession>
<dbReference type="PANTHER" id="PTHR35788">
    <property type="entry name" value="EXPORTED PROTEIN-RELATED"/>
    <property type="match status" value="1"/>
</dbReference>
<dbReference type="InterPro" id="IPR007391">
    <property type="entry name" value="Vancomycin_resist_VanW"/>
</dbReference>
<sequence length="231" mass="26976">MNSWKQLKINVKLLIRFTNDLWSKRCFQFSKKTNNNVNFDYSISLSQEIKKGISFENKLHNLEIASGKINEYSMKPNQIFSFFKIVGNPEYDFKKSRTLVNGKLTEQNGGGLCQVSGIIYHISLIAGLEIVERHNHSVDIYTDETRFTPLGTDATIVYGYKDLRVKNNLPFSIKFEMEIKDNFIQVNLRSEKRIEEKQLFFESKMDQKNVIVNVLNSDRKLLNQSRYIKVV</sequence>
<dbReference type="Proteomes" id="UP000093343">
    <property type="component" value="Unassembled WGS sequence"/>
</dbReference>
<protein>
    <recommendedName>
        <fullName evidence="3">Vancomycin resistance protein</fullName>
    </recommendedName>
</protein>
<evidence type="ECO:0000313" key="2">
    <source>
        <dbReference type="Proteomes" id="UP000093343"/>
    </source>
</evidence>
<name>A0ABX2XH28_9FLAO</name>
<proteinExistence type="predicted"/>
<keyword evidence="2" id="KW-1185">Reference proteome</keyword>